<evidence type="ECO:0000256" key="8">
    <source>
        <dbReference type="RuleBase" id="RU362101"/>
    </source>
</evidence>
<organism evidence="9 10">
    <name type="scientific">Candidatus Nitrosotalea okcheonensis</name>
    <dbReference type="NCBI Taxonomy" id="1903276"/>
    <lineage>
        <taxon>Archaea</taxon>
        <taxon>Nitrososphaerota</taxon>
        <taxon>Nitrososphaeria</taxon>
        <taxon>Nitrosotaleales</taxon>
        <taxon>Nitrosotaleaceae</taxon>
        <taxon>Nitrosotalea</taxon>
    </lineage>
</organism>
<evidence type="ECO:0000256" key="3">
    <source>
        <dbReference type="ARBA" id="ARBA00022448"/>
    </source>
</evidence>
<dbReference type="InterPro" id="IPR011541">
    <property type="entry name" value="Ni/Co_transpt_high_affinity"/>
</dbReference>
<evidence type="ECO:0000256" key="2">
    <source>
        <dbReference type="ARBA" id="ARBA00010892"/>
    </source>
</evidence>
<dbReference type="EMBL" id="LT841358">
    <property type="protein sequence ID" value="SMH72392.1"/>
    <property type="molecule type" value="Genomic_DNA"/>
</dbReference>
<keyword evidence="10" id="KW-1185">Reference proteome</keyword>
<dbReference type="PANTHER" id="PTHR31611">
    <property type="entry name" value="HIGH-AFFINITY NICKEL TRANSPORT PROTEIN NIC1"/>
    <property type="match status" value="1"/>
</dbReference>
<dbReference type="RefSeq" id="WP_157928169.1">
    <property type="nucleotide sequence ID" value="NZ_LT841358.1"/>
</dbReference>
<feature type="transmembrane region" description="Helical" evidence="8">
    <location>
        <begin position="6"/>
        <end position="25"/>
    </location>
</feature>
<feature type="transmembrane region" description="Helical" evidence="8">
    <location>
        <begin position="202"/>
        <end position="223"/>
    </location>
</feature>
<dbReference type="GO" id="GO:0005886">
    <property type="term" value="C:plasma membrane"/>
    <property type="evidence" value="ECO:0007669"/>
    <property type="project" value="UniProtKB-SubCell"/>
</dbReference>
<accession>A0A2H1FI72</accession>
<keyword evidence="3 8" id="KW-0813">Transport</keyword>
<evidence type="ECO:0000256" key="4">
    <source>
        <dbReference type="ARBA" id="ARBA00022596"/>
    </source>
</evidence>
<dbReference type="OrthoDB" id="11596at2157"/>
<evidence type="ECO:0000313" key="10">
    <source>
        <dbReference type="Proteomes" id="UP000230607"/>
    </source>
</evidence>
<dbReference type="InterPro" id="IPR004688">
    <property type="entry name" value="Ni/Co_transpt"/>
</dbReference>
<name>A0A2H1FI72_9ARCH</name>
<comment type="similarity">
    <text evidence="2 8">Belongs to the NiCoT transporter (TC 2.A.52) family.</text>
</comment>
<feature type="transmembrane region" description="Helical" evidence="8">
    <location>
        <begin position="80"/>
        <end position="100"/>
    </location>
</feature>
<keyword evidence="7 8" id="KW-0472">Membrane</keyword>
<evidence type="ECO:0000256" key="7">
    <source>
        <dbReference type="ARBA" id="ARBA00023136"/>
    </source>
</evidence>
<keyword evidence="5 8" id="KW-0812">Transmembrane</keyword>
<sequence>MDVWPFVFLSIPTMVILGLRHGVDIDHITAIDNLVRLHNAMKKSRWIGASFSSGHMTSVLVEMIFIIYLVGGFINLNNLAFWGGIIGAIALGTIAVVNIYSMKRWGKSSSAILASRILSKTGMLGTSGSAFVTGLVFGLGFDTATQISAISLSAVASATMGVQVALFLAGFFALGMIPIDTLDSVLLRSALSKIFHTKGFRYMSYALSGVALLVATGESYGILMHVDVLPVWVGATLAAGIILTSFAYGFATRKGGVNISQSPKPL</sequence>
<keyword evidence="6 8" id="KW-1133">Transmembrane helix</keyword>
<feature type="transmembrane region" description="Helical" evidence="8">
    <location>
        <begin position="121"/>
        <end position="141"/>
    </location>
</feature>
<feature type="transmembrane region" description="Helical" evidence="8">
    <location>
        <begin position="46"/>
        <end position="74"/>
    </location>
</feature>
<dbReference type="Proteomes" id="UP000230607">
    <property type="component" value="Chromosome 1"/>
</dbReference>
<comment type="subcellular location">
    <subcellularLocation>
        <location evidence="8">Cell membrane</location>
        <topology evidence="8">Multi-pass membrane protein</topology>
    </subcellularLocation>
    <subcellularLocation>
        <location evidence="1">Endomembrane system</location>
        <topology evidence="1">Multi-pass membrane protein</topology>
    </subcellularLocation>
</comment>
<dbReference type="GO" id="GO:0015099">
    <property type="term" value="F:nickel cation transmembrane transporter activity"/>
    <property type="evidence" value="ECO:0007669"/>
    <property type="project" value="UniProtKB-UniRule"/>
</dbReference>
<feature type="transmembrane region" description="Helical" evidence="8">
    <location>
        <begin position="161"/>
        <end position="182"/>
    </location>
</feature>
<feature type="transmembrane region" description="Helical" evidence="8">
    <location>
        <begin position="229"/>
        <end position="251"/>
    </location>
</feature>
<gene>
    <name evidence="9" type="ORF">NCS_30232</name>
</gene>
<proteinExistence type="inferred from homology"/>
<dbReference type="GO" id="GO:0012505">
    <property type="term" value="C:endomembrane system"/>
    <property type="evidence" value="ECO:0007669"/>
    <property type="project" value="UniProtKB-SubCell"/>
</dbReference>
<evidence type="ECO:0000256" key="5">
    <source>
        <dbReference type="ARBA" id="ARBA00022692"/>
    </source>
</evidence>
<dbReference type="Pfam" id="PF03824">
    <property type="entry name" value="NicO"/>
    <property type="match status" value="1"/>
</dbReference>
<dbReference type="PANTHER" id="PTHR31611:SF0">
    <property type="entry name" value="HIGH-AFFINITY NICKEL TRANSPORT PROTEIN NIC1"/>
    <property type="match status" value="1"/>
</dbReference>
<reference evidence="10" key="1">
    <citation type="submission" date="2017-03" db="EMBL/GenBank/DDBJ databases">
        <authorList>
            <person name="Herbold C."/>
        </authorList>
    </citation>
    <scope>NUCLEOTIDE SEQUENCE [LARGE SCALE GENOMIC DNA]</scope>
</reference>
<evidence type="ECO:0000256" key="6">
    <source>
        <dbReference type="ARBA" id="ARBA00022989"/>
    </source>
</evidence>
<evidence type="ECO:0000313" key="9">
    <source>
        <dbReference type="EMBL" id="SMH72392.1"/>
    </source>
</evidence>
<dbReference type="AlphaFoldDB" id="A0A2H1FI72"/>
<protein>
    <recommendedName>
        <fullName evidence="8">Nickel/cobalt efflux system</fullName>
    </recommendedName>
</protein>
<keyword evidence="4" id="KW-0533">Nickel</keyword>
<evidence type="ECO:0000256" key="1">
    <source>
        <dbReference type="ARBA" id="ARBA00004127"/>
    </source>
</evidence>